<dbReference type="Proteomes" id="UP000759273">
    <property type="component" value="Unassembled WGS sequence"/>
</dbReference>
<dbReference type="SMART" id="SM00857">
    <property type="entry name" value="Resolvase"/>
    <property type="match status" value="1"/>
</dbReference>
<dbReference type="GO" id="GO:0003677">
    <property type="term" value="F:DNA binding"/>
    <property type="evidence" value="ECO:0007669"/>
    <property type="project" value="UniProtKB-KW"/>
</dbReference>
<evidence type="ECO:0000256" key="2">
    <source>
        <dbReference type="ARBA" id="ARBA00023172"/>
    </source>
</evidence>
<proteinExistence type="predicted"/>
<dbReference type="SUPFAM" id="SSF53041">
    <property type="entry name" value="Resolvase-like"/>
    <property type="match status" value="1"/>
</dbReference>
<evidence type="ECO:0000313" key="4">
    <source>
        <dbReference type="EMBL" id="MBS5331366.1"/>
    </source>
</evidence>
<evidence type="ECO:0000313" key="5">
    <source>
        <dbReference type="Proteomes" id="UP000759273"/>
    </source>
</evidence>
<organism evidence="4 5">
    <name type="scientific">Subdoligranulum variabile</name>
    <dbReference type="NCBI Taxonomy" id="214851"/>
    <lineage>
        <taxon>Bacteria</taxon>
        <taxon>Bacillati</taxon>
        <taxon>Bacillota</taxon>
        <taxon>Clostridia</taxon>
        <taxon>Eubacteriales</taxon>
        <taxon>Oscillospiraceae</taxon>
        <taxon>Subdoligranulum</taxon>
    </lineage>
</organism>
<keyword evidence="1" id="KW-0238">DNA-binding</keyword>
<dbReference type="InterPro" id="IPR036162">
    <property type="entry name" value="Resolvase-like_N_sf"/>
</dbReference>
<gene>
    <name evidence="4" type="ORF">KHY36_02405</name>
</gene>
<accession>A0A943DD14</accession>
<dbReference type="GO" id="GO:0000150">
    <property type="term" value="F:DNA strand exchange activity"/>
    <property type="evidence" value="ECO:0007669"/>
    <property type="project" value="InterPro"/>
</dbReference>
<dbReference type="CDD" id="cd00338">
    <property type="entry name" value="Ser_Recombinase"/>
    <property type="match status" value="1"/>
</dbReference>
<dbReference type="InterPro" id="IPR050639">
    <property type="entry name" value="SSR_resolvase"/>
</dbReference>
<dbReference type="InterPro" id="IPR006119">
    <property type="entry name" value="Resolv_N"/>
</dbReference>
<dbReference type="EMBL" id="JAGZGG010000003">
    <property type="protein sequence ID" value="MBS5331366.1"/>
    <property type="molecule type" value="Genomic_DNA"/>
</dbReference>
<dbReference type="AlphaFoldDB" id="A0A943DD14"/>
<sequence length="125" mass="13988">MPQIADRKSMARYICVDKGATHPALQREELPKHMAIYADYGVTGTDLRQRPELNRLLTDCRAGRVNCIVAQSTTHLARRTADLLTILQELQSLGITTDFEKERFSTNSPTGKKILDTLRAMSASI</sequence>
<reference evidence="4" key="1">
    <citation type="submission" date="2021-02" db="EMBL/GenBank/DDBJ databases">
        <title>Infant gut strain persistence is associated with maternal origin, phylogeny, and functional potential including surface adhesion and iron acquisition.</title>
        <authorList>
            <person name="Lou Y.C."/>
        </authorList>
    </citation>
    <scope>NUCLEOTIDE SEQUENCE</scope>
    <source>
        <strain evidence="4">L3_101_000M1_dasL3_101_000M1_concoct_87</strain>
    </source>
</reference>
<name>A0A943DD14_9FIRM</name>
<evidence type="ECO:0000259" key="3">
    <source>
        <dbReference type="SMART" id="SM00857"/>
    </source>
</evidence>
<dbReference type="PANTHER" id="PTHR30461:SF2">
    <property type="entry name" value="SERINE RECOMBINASE PINE-RELATED"/>
    <property type="match status" value="1"/>
</dbReference>
<dbReference type="Gene3D" id="3.40.50.1390">
    <property type="entry name" value="Resolvase, N-terminal catalytic domain"/>
    <property type="match status" value="1"/>
</dbReference>
<keyword evidence="2" id="KW-0233">DNA recombination</keyword>
<comment type="caution">
    <text evidence="4">The sequence shown here is derived from an EMBL/GenBank/DDBJ whole genome shotgun (WGS) entry which is preliminary data.</text>
</comment>
<protein>
    <submittedName>
        <fullName evidence="4">Recombinase family protein</fullName>
    </submittedName>
</protein>
<evidence type="ECO:0000256" key="1">
    <source>
        <dbReference type="ARBA" id="ARBA00023125"/>
    </source>
</evidence>
<dbReference type="PANTHER" id="PTHR30461">
    <property type="entry name" value="DNA-INVERTASE FROM LAMBDOID PROPHAGE"/>
    <property type="match status" value="1"/>
</dbReference>
<feature type="domain" description="Resolvase/invertase-type recombinase catalytic" evidence="3">
    <location>
        <begin position="10"/>
        <end position="125"/>
    </location>
</feature>
<dbReference type="Pfam" id="PF00239">
    <property type="entry name" value="Resolvase"/>
    <property type="match status" value="1"/>
</dbReference>